<dbReference type="RefSeq" id="WP_118494533.1">
    <property type="nucleotide sequence ID" value="NZ_QRQK01000020.1"/>
</dbReference>
<accession>A0A415T2H4</accession>
<gene>
    <name evidence="1" type="ORF">DWZ34_10700</name>
</gene>
<protein>
    <submittedName>
        <fullName evidence="1">Uncharacterized protein</fullName>
    </submittedName>
</protein>
<dbReference type="EMBL" id="QRQK01000020">
    <property type="protein sequence ID" value="RHM95689.1"/>
    <property type="molecule type" value="Genomic_DNA"/>
</dbReference>
<dbReference type="AlphaFoldDB" id="A0A415T2H4"/>
<evidence type="ECO:0000313" key="1">
    <source>
        <dbReference type="EMBL" id="RHM95689.1"/>
    </source>
</evidence>
<comment type="caution">
    <text evidence="1">The sequence shown here is derived from an EMBL/GenBank/DDBJ whole genome shotgun (WGS) entry which is preliminary data.</text>
</comment>
<sequence length="602" mass="68251">MRDELYIDGTKVDMGESGVSLEYRSNILTDISKIVSNFSYTIKLPKTKNNLRLIECAHIPSAVSSFPYLPHVGTLLRDGVQIVDGANVVLMSVSDTIEIALSWGNANGFSKIIEFEGNIDDLDYGLDDYIFWRYDISPDEDAPIMNYGFRSTEKHVSYHPVVSAKWLLDRIQSQFGVKFLFPSDKQDILQSLKIPLLKKEDAQKHVDANRVTLTLNGLKKTDGAFRFYQLLFYGLVQSYYIEYYKDGIFTSAFKPKFNDLQLNYSIDCKLVYVGGAYKNGGYLDIVDADTGEIIDQVNACEVIDRGNDNYECHFKKDLSLEPYNKTIYISTTVSKTGDDSVNLVSGSITLEAKVSEVGADIGEYNKYFTVPNLPSIKLIDFIKSIAYMLGVFAIPGDNNDIHFVSFDSVIENKSNAVDWSGRVLINDYGDAARNISYQLNDFTQKNWFRYKEDDNVTENYDSFIAVENRALDYERDAVSLPFSACDTLGGVASIPLYSYNDDGELEYDSGMNPRIVLYDSETRSGVFYPLRWEGLIRQHYASYQEVVRQPKVIKELVLLSAPELAVLDLLKPVYIRQYGSYFAIVKVKTKENNICEVELLKI</sequence>
<evidence type="ECO:0000313" key="2">
    <source>
        <dbReference type="Proteomes" id="UP000285109"/>
    </source>
</evidence>
<proteinExistence type="predicted"/>
<reference evidence="1 2" key="1">
    <citation type="submission" date="2018-08" db="EMBL/GenBank/DDBJ databases">
        <title>A genome reference for cultivated species of the human gut microbiota.</title>
        <authorList>
            <person name="Zou Y."/>
            <person name="Xue W."/>
            <person name="Luo G."/>
        </authorList>
    </citation>
    <scope>NUCLEOTIDE SEQUENCE [LARGE SCALE GENOMIC DNA]</scope>
    <source>
        <strain evidence="1 2">AF31-28B-AC</strain>
    </source>
</reference>
<organism evidence="1 2">
    <name type="scientific">Phocaeicola plebeius</name>
    <dbReference type="NCBI Taxonomy" id="310297"/>
    <lineage>
        <taxon>Bacteria</taxon>
        <taxon>Pseudomonadati</taxon>
        <taxon>Bacteroidota</taxon>
        <taxon>Bacteroidia</taxon>
        <taxon>Bacteroidales</taxon>
        <taxon>Bacteroidaceae</taxon>
        <taxon>Phocaeicola</taxon>
    </lineage>
</organism>
<name>A0A415T2H4_9BACT</name>
<dbReference type="Proteomes" id="UP000285109">
    <property type="component" value="Unassembled WGS sequence"/>
</dbReference>